<dbReference type="AlphaFoldDB" id="A0A0U1LJ35"/>
<dbReference type="EMBL" id="CVMT01000001">
    <property type="protein sequence ID" value="CRG83019.1"/>
    <property type="molecule type" value="Genomic_DNA"/>
</dbReference>
<protein>
    <recommendedName>
        <fullName evidence="4">Extracellular membrane protein CFEM domain-containing protein</fullName>
    </recommendedName>
</protein>
<dbReference type="Proteomes" id="UP000054383">
    <property type="component" value="Unassembled WGS sequence"/>
</dbReference>
<proteinExistence type="predicted"/>
<feature type="chain" id="PRO_5018190796" description="Extracellular membrane protein CFEM domain-containing protein" evidence="1">
    <location>
        <begin position="27"/>
        <end position="144"/>
    </location>
</feature>
<keyword evidence="1" id="KW-0732">Signal</keyword>
<dbReference type="PROSITE" id="PS51257">
    <property type="entry name" value="PROKAR_LIPOPROTEIN"/>
    <property type="match status" value="1"/>
</dbReference>
<reference evidence="2 3" key="1">
    <citation type="submission" date="2015-04" db="EMBL/GenBank/DDBJ databases">
        <authorList>
            <person name="Syromyatnikov M.Y."/>
            <person name="Popov V.N."/>
        </authorList>
    </citation>
    <scope>NUCLEOTIDE SEQUENCE [LARGE SCALE GENOMIC DNA]</scope>
    <source>
        <strain evidence="2">WF-38-12</strain>
    </source>
</reference>
<name>A0A0U1LJ35_TALIS</name>
<evidence type="ECO:0000313" key="3">
    <source>
        <dbReference type="Proteomes" id="UP000054383"/>
    </source>
</evidence>
<organism evidence="2 3">
    <name type="scientific">Talaromyces islandicus</name>
    <name type="common">Penicillium islandicum</name>
    <dbReference type="NCBI Taxonomy" id="28573"/>
    <lineage>
        <taxon>Eukaryota</taxon>
        <taxon>Fungi</taxon>
        <taxon>Dikarya</taxon>
        <taxon>Ascomycota</taxon>
        <taxon>Pezizomycotina</taxon>
        <taxon>Eurotiomycetes</taxon>
        <taxon>Eurotiomycetidae</taxon>
        <taxon>Eurotiales</taxon>
        <taxon>Trichocomaceae</taxon>
        <taxon>Talaromyces</taxon>
        <taxon>Talaromyces sect. Islandici</taxon>
    </lineage>
</organism>
<evidence type="ECO:0000256" key="1">
    <source>
        <dbReference type="SAM" id="SignalP"/>
    </source>
</evidence>
<evidence type="ECO:0000313" key="2">
    <source>
        <dbReference type="EMBL" id="CRG83019.1"/>
    </source>
</evidence>
<keyword evidence="3" id="KW-1185">Reference proteome</keyword>
<gene>
    <name evidence="2" type="ORF">PISL3812_00367</name>
</gene>
<feature type="signal peptide" evidence="1">
    <location>
        <begin position="1"/>
        <end position="26"/>
    </location>
</feature>
<evidence type="ECO:0008006" key="4">
    <source>
        <dbReference type="Google" id="ProtNLM"/>
    </source>
</evidence>
<accession>A0A0U1LJ35</accession>
<dbReference type="OrthoDB" id="3562634at2759"/>
<sequence length="144" mass="14712">MQDLTRLKYLTLFLLILLSSGAVSLSSCVTNCIARYPENSACTGHETGQALADCTCATFNGHNDPLLVCIRACPSSDVADFATNIPTECRSTLVPGVTATATATSSTASAAAAAVATGDADINENPIGLSVIVVVTAVINVYAL</sequence>